<dbReference type="Pfam" id="PF01012">
    <property type="entry name" value="ETF"/>
    <property type="match status" value="1"/>
</dbReference>
<sequence>MALNIVVLIKQIIDIDQLKTDPNSGEPLTQNIPLRIENLSKNSIEAAVQLKEKNGGKVTGIIFGTEKSNSAMKEAYAMGVDEGFIITGYKGNNPAYTASVLSSKIKELGNVDCVILGNQSADSYTGLLPGLLSTELNMSLLGNAVSVSVEGERIRIKRVLDEKDEIISAVKPCIVSVTQEINQPRLPPVLQIMAAGRKPINTVPAPVGNFETPKIISNLAPKSDRKRLIFEDMDKGVSEITKIIRGEIK</sequence>
<dbReference type="Proteomes" id="UP000187822">
    <property type="component" value="Chromosome I"/>
</dbReference>
<dbReference type="EMBL" id="LT671858">
    <property type="protein sequence ID" value="SIM87254.1"/>
    <property type="molecule type" value="Genomic_DNA"/>
</dbReference>
<feature type="domain" description="Electron transfer flavoprotein alpha/beta-subunit N-terminal" evidence="1">
    <location>
        <begin position="24"/>
        <end position="212"/>
    </location>
</feature>
<proteinExistence type="predicted"/>
<keyword evidence="4" id="KW-1185">Reference proteome</keyword>
<dbReference type="PIRSF" id="PIRSF000090">
    <property type="entry name" value="Beta-ETF"/>
    <property type="match status" value="1"/>
</dbReference>
<dbReference type="GO" id="GO:0009055">
    <property type="term" value="F:electron transfer activity"/>
    <property type="evidence" value="ECO:0007669"/>
    <property type="project" value="InterPro"/>
</dbReference>
<dbReference type="OrthoDB" id="6635at2157"/>
<gene>
    <name evidence="3" type="ORF">CPM_1873</name>
    <name evidence="2" type="ORF">CSP5_1935</name>
</gene>
<dbReference type="GeneID" id="41589171"/>
<evidence type="ECO:0000313" key="2">
    <source>
        <dbReference type="EMBL" id="SIM87254.1"/>
    </source>
</evidence>
<dbReference type="AlphaFoldDB" id="A0A1N5WPW0"/>
<dbReference type="EMBL" id="LT719092">
    <property type="protein sequence ID" value="SJK85649.1"/>
    <property type="molecule type" value="Genomic_DNA"/>
</dbReference>
<dbReference type="RefSeq" id="WP_077076714.1">
    <property type="nucleotide sequence ID" value="NZ_LT671858.1"/>
</dbReference>
<organism evidence="2 5">
    <name type="scientific">Cuniculiplasma divulgatum</name>
    <dbReference type="NCBI Taxonomy" id="1673428"/>
    <lineage>
        <taxon>Archaea</taxon>
        <taxon>Methanobacteriati</taxon>
        <taxon>Thermoplasmatota</taxon>
        <taxon>Thermoplasmata</taxon>
        <taxon>Thermoplasmatales</taxon>
        <taxon>Cuniculiplasmataceae</taxon>
        <taxon>Cuniculiplasma</taxon>
    </lineage>
</organism>
<dbReference type="InterPro" id="IPR014729">
    <property type="entry name" value="Rossmann-like_a/b/a_fold"/>
</dbReference>
<dbReference type="SMART" id="SM00893">
    <property type="entry name" value="ETF"/>
    <property type="match status" value="1"/>
</dbReference>
<dbReference type="Gene3D" id="3.40.50.620">
    <property type="entry name" value="HUPs"/>
    <property type="match status" value="1"/>
</dbReference>
<evidence type="ECO:0000259" key="1">
    <source>
        <dbReference type="SMART" id="SM00893"/>
    </source>
</evidence>
<dbReference type="PANTHER" id="PTHR21294">
    <property type="entry name" value="ELECTRON TRANSFER FLAVOPROTEIN BETA-SUBUNIT"/>
    <property type="match status" value="1"/>
</dbReference>
<protein>
    <submittedName>
        <fullName evidence="2">Electron transfer flavoprotein subunit beta</fullName>
    </submittedName>
</protein>
<dbReference type="InterPro" id="IPR012255">
    <property type="entry name" value="ETF_b"/>
</dbReference>
<dbReference type="SUPFAM" id="SSF52402">
    <property type="entry name" value="Adenine nucleotide alpha hydrolases-like"/>
    <property type="match status" value="1"/>
</dbReference>
<dbReference type="STRING" id="1673428.CPM_1873"/>
<evidence type="ECO:0000313" key="5">
    <source>
        <dbReference type="Proteomes" id="UP000195607"/>
    </source>
</evidence>
<evidence type="ECO:0000313" key="4">
    <source>
        <dbReference type="Proteomes" id="UP000187822"/>
    </source>
</evidence>
<dbReference type="InterPro" id="IPR014730">
    <property type="entry name" value="ETF_a/b_N"/>
</dbReference>
<accession>A0A1N5WPW0</accession>
<dbReference type="Proteomes" id="UP000195607">
    <property type="component" value="Chromosome I"/>
</dbReference>
<reference evidence="3" key="2">
    <citation type="submission" date="2016-06" db="EMBL/GenBank/DDBJ databases">
        <authorList>
            <person name="Olsen C.W."/>
            <person name="Carey S."/>
            <person name="Hinshaw L."/>
            <person name="Karasin A.I."/>
        </authorList>
    </citation>
    <scope>NUCLEOTIDE SEQUENCE [LARGE SCALE GENOMIC DNA]</scope>
    <source>
        <strain evidence="3">PM4</strain>
    </source>
</reference>
<dbReference type="KEGG" id="cdiv:CPM_1873"/>
<evidence type="ECO:0000313" key="3">
    <source>
        <dbReference type="EMBL" id="SJK85649.1"/>
    </source>
</evidence>
<name>A0A1N5WPW0_9ARCH</name>
<reference evidence="2 5" key="1">
    <citation type="submission" date="2016-04" db="EMBL/GenBank/DDBJ databases">
        <authorList>
            <person name="Evans L.H."/>
            <person name="Alamgir A."/>
            <person name="Owens N."/>
            <person name="Weber N.D."/>
            <person name="Virtaneva K."/>
            <person name="Barbian K."/>
            <person name="Babar A."/>
            <person name="Rosenke K."/>
        </authorList>
    </citation>
    <scope>NUCLEOTIDE SEQUENCE [LARGE SCALE GENOMIC DNA]</scope>
    <source>
        <strain evidence="2">S5</strain>
        <strain evidence="5">S5(T) (JCM 30642 \VKM B-2941)</strain>
    </source>
</reference>
<reference evidence="4" key="3">
    <citation type="submission" date="2016-06" db="EMBL/GenBank/DDBJ databases">
        <authorList>
            <person name="Toshchakov V.S."/>
        </authorList>
    </citation>
    <scope>NUCLEOTIDE SEQUENCE [LARGE SCALE GENOMIC DNA]</scope>
    <source>
        <strain>PM4 (JCM 30641</strain>
        <strain evidence="4">\VKM B-2940)</strain>
    </source>
</reference>
<dbReference type="PANTHER" id="PTHR21294:SF20">
    <property type="entry name" value="ELECTRON TRANSFER FLAVOPROTEIN, SUBUNIT BETA (ETFB)"/>
    <property type="match status" value="1"/>
</dbReference>